<dbReference type="InterPro" id="IPR008116">
    <property type="entry name" value="SSDP_DNA-bd"/>
</dbReference>
<dbReference type="STRING" id="8469.M7B721"/>
<dbReference type="GO" id="GO:0003697">
    <property type="term" value="F:single-stranded DNA binding"/>
    <property type="evidence" value="ECO:0007669"/>
    <property type="project" value="InterPro"/>
</dbReference>
<accession>M7B721</accession>
<dbReference type="PANTHER" id="PTHR12610:SF12">
    <property type="entry name" value="SEQUENCE-SPECIFIC SINGLE-STRANDED DNA-BINDING PROTEIN, ISOFORM D"/>
    <property type="match status" value="1"/>
</dbReference>
<dbReference type="PRINTS" id="PR01743">
    <property type="entry name" value="SSDNABINDING"/>
</dbReference>
<organism evidence="4 5">
    <name type="scientific">Chelonia mydas</name>
    <name type="common">Green sea-turtle</name>
    <name type="synonym">Chelonia agassizi</name>
    <dbReference type="NCBI Taxonomy" id="8469"/>
    <lineage>
        <taxon>Eukaryota</taxon>
        <taxon>Metazoa</taxon>
        <taxon>Chordata</taxon>
        <taxon>Craniata</taxon>
        <taxon>Vertebrata</taxon>
        <taxon>Euteleostomi</taxon>
        <taxon>Archelosauria</taxon>
        <taxon>Testudinata</taxon>
        <taxon>Testudines</taxon>
        <taxon>Cryptodira</taxon>
        <taxon>Durocryptodira</taxon>
        <taxon>Americhelydia</taxon>
        <taxon>Chelonioidea</taxon>
        <taxon>Cheloniidae</taxon>
        <taxon>Chelonia</taxon>
    </lineage>
</organism>
<evidence type="ECO:0000256" key="1">
    <source>
        <dbReference type="ARBA" id="ARBA00004123"/>
    </source>
</evidence>
<dbReference type="GO" id="GO:0045944">
    <property type="term" value="P:positive regulation of transcription by RNA polymerase II"/>
    <property type="evidence" value="ECO:0007669"/>
    <property type="project" value="TreeGrafter"/>
</dbReference>
<dbReference type="eggNOG" id="KOG4594">
    <property type="taxonomic scope" value="Eukaryota"/>
</dbReference>
<evidence type="ECO:0000313" key="5">
    <source>
        <dbReference type="Proteomes" id="UP000031443"/>
    </source>
</evidence>
<keyword evidence="2 4" id="KW-0238">DNA-binding</keyword>
<dbReference type="PROSITE" id="PS50896">
    <property type="entry name" value="LISH"/>
    <property type="match status" value="1"/>
</dbReference>
<dbReference type="EMBL" id="KB603100">
    <property type="protein sequence ID" value="EMP24082.1"/>
    <property type="molecule type" value="Genomic_DNA"/>
</dbReference>
<gene>
    <name evidence="4" type="ORF">UY3_18719</name>
</gene>
<name>M7B721_CHEMY</name>
<dbReference type="Proteomes" id="UP000031443">
    <property type="component" value="Unassembled WGS sequence"/>
</dbReference>
<dbReference type="PANTHER" id="PTHR12610">
    <property type="entry name" value="SINGLE STRANDED DNA BINDING PROTEIN"/>
    <property type="match status" value="1"/>
</dbReference>
<keyword evidence="5" id="KW-1185">Reference proteome</keyword>
<reference evidence="5" key="1">
    <citation type="journal article" date="2013" name="Nat. Genet.">
        <title>The draft genomes of soft-shell turtle and green sea turtle yield insights into the development and evolution of the turtle-specific body plan.</title>
        <authorList>
            <person name="Wang Z."/>
            <person name="Pascual-Anaya J."/>
            <person name="Zadissa A."/>
            <person name="Li W."/>
            <person name="Niimura Y."/>
            <person name="Huang Z."/>
            <person name="Li C."/>
            <person name="White S."/>
            <person name="Xiong Z."/>
            <person name="Fang D."/>
            <person name="Wang B."/>
            <person name="Ming Y."/>
            <person name="Chen Y."/>
            <person name="Zheng Y."/>
            <person name="Kuraku S."/>
            <person name="Pignatelli M."/>
            <person name="Herrero J."/>
            <person name="Beal K."/>
            <person name="Nozawa M."/>
            <person name="Li Q."/>
            <person name="Wang J."/>
            <person name="Zhang H."/>
            <person name="Yu L."/>
            <person name="Shigenobu S."/>
            <person name="Wang J."/>
            <person name="Liu J."/>
            <person name="Flicek P."/>
            <person name="Searle S."/>
            <person name="Wang J."/>
            <person name="Kuratani S."/>
            <person name="Yin Y."/>
            <person name="Aken B."/>
            <person name="Zhang G."/>
            <person name="Irie N."/>
        </authorList>
    </citation>
    <scope>NUCLEOTIDE SEQUENCE [LARGE SCALE GENOMIC DNA]</scope>
</reference>
<evidence type="ECO:0000256" key="2">
    <source>
        <dbReference type="ARBA" id="ARBA00023125"/>
    </source>
</evidence>
<evidence type="ECO:0000256" key="3">
    <source>
        <dbReference type="ARBA" id="ARBA00023242"/>
    </source>
</evidence>
<keyword evidence="3" id="KW-0539">Nucleus</keyword>
<sequence length="207" mass="22430">MLCPSGTTDPGVGAAAHAASGCLGQDGASPSQCSPAAHGAHCKRQQLRVLTSCSPVLRRLPETGSLLLHESPAPAARSSPMTSPVTSSLALRCHRAHWNKWLALYVYEYLLHVGAQKSAQTFLSEIRWEKNITLGEPPGFLHSWWWVKRWKGGEFAWQHCTRQQLVGLCMIQCPSTHTAWTLPLNPDPQPPAIPSVLPCSPAGVSLS</sequence>
<dbReference type="InterPro" id="IPR006594">
    <property type="entry name" value="LisH"/>
</dbReference>
<dbReference type="AlphaFoldDB" id="M7B721"/>
<evidence type="ECO:0000313" key="4">
    <source>
        <dbReference type="EMBL" id="EMP24082.1"/>
    </source>
</evidence>
<comment type="subcellular location">
    <subcellularLocation>
        <location evidence="1">Nucleus</location>
    </subcellularLocation>
</comment>
<proteinExistence type="predicted"/>
<protein>
    <submittedName>
        <fullName evidence="4">Single-stranded DNA-binding protein 3</fullName>
    </submittedName>
</protein>
<dbReference type="GO" id="GO:0005634">
    <property type="term" value="C:nucleus"/>
    <property type="evidence" value="ECO:0007669"/>
    <property type="project" value="UniProtKB-SubCell"/>
</dbReference>